<dbReference type="GO" id="GO:0008299">
    <property type="term" value="P:isoprenoid biosynthetic process"/>
    <property type="evidence" value="ECO:0007669"/>
    <property type="project" value="UniProtKB-ARBA"/>
</dbReference>
<dbReference type="SFLD" id="SFLDG01020">
    <property type="entry name" value="Terpene_Cyclase_Like_2"/>
    <property type="match status" value="1"/>
</dbReference>
<comment type="similarity">
    <text evidence="2 6">Belongs to the terpene synthase family.</text>
</comment>
<dbReference type="GO" id="GO:0010333">
    <property type="term" value="F:terpene synthase activity"/>
    <property type="evidence" value="ECO:0007669"/>
    <property type="project" value="InterPro"/>
</dbReference>
<organism evidence="8">
    <name type="scientific">Clitopilus sp</name>
    <dbReference type="NCBI Taxonomy" id="1967123"/>
    <lineage>
        <taxon>Eukaryota</taxon>
        <taxon>Fungi</taxon>
        <taxon>Dikarya</taxon>
        <taxon>Basidiomycota</taxon>
        <taxon>Agaricomycotina</taxon>
        <taxon>Agaricomycetes</taxon>
        <taxon>Agaricomycetidae</taxon>
        <taxon>Agaricales</taxon>
        <taxon>Tricholomatineae</taxon>
        <taxon>Entolomataceae</taxon>
        <taxon>Clitopilus</taxon>
    </lineage>
</organism>
<evidence type="ECO:0000256" key="5">
    <source>
        <dbReference type="ARBA" id="ARBA00023239"/>
    </source>
</evidence>
<name>A0A4P2VS31_9AGAR</name>
<dbReference type="PANTHER" id="PTHR35201">
    <property type="entry name" value="TERPENE SYNTHASE"/>
    <property type="match status" value="1"/>
</dbReference>
<dbReference type="InterPro" id="IPR008949">
    <property type="entry name" value="Isoprenoid_synthase_dom_sf"/>
</dbReference>
<dbReference type="Gene3D" id="1.10.600.10">
    <property type="entry name" value="Farnesyl Diphosphate Synthase"/>
    <property type="match status" value="1"/>
</dbReference>
<evidence type="ECO:0000313" key="8">
    <source>
        <dbReference type="EMBL" id="BBH51511.1"/>
    </source>
</evidence>
<dbReference type="AlphaFoldDB" id="A0A4P2VS31"/>
<proteinExistence type="inferred from homology"/>
<protein>
    <recommendedName>
        <fullName evidence="6">Terpene synthase</fullName>
        <ecNumber evidence="6">4.2.3.-</ecNumber>
    </recommendedName>
</protein>
<accession>A0A4P2VS31</accession>
<feature type="region of interest" description="Disordered" evidence="7">
    <location>
        <begin position="1"/>
        <end position="20"/>
    </location>
</feature>
<dbReference type="SFLD" id="SFLDS00005">
    <property type="entry name" value="Isoprenoid_Synthase_Type_I"/>
    <property type="match status" value="1"/>
</dbReference>
<comment type="cofactor">
    <cofactor evidence="1 6">
        <name>Mg(2+)</name>
        <dbReference type="ChEBI" id="CHEBI:18420"/>
    </cofactor>
</comment>
<dbReference type="Pfam" id="PF19086">
    <property type="entry name" value="Terpene_syn_C_2"/>
    <property type="match status" value="1"/>
</dbReference>
<feature type="compositionally biased region" description="Polar residues" evidence="7">
    <location>
        <begin position="1"/>
        <end position="13"/>
    </location>
</feature>
<feature type="region of interest" description="Disordered" evidence="7">
    <location>
        <begin position="347"/>
        <end position="368"/>
    </location>
</feature>
<dbReference type="EMBL" id="LC436358">
    <property type="protein sequence ID" value="BBH51511.1"/>
    <property type="molecule type" value="Genomic_DNA"/>
</dbReference>
<sequence>MNVMNTPITTATMPVSPPCPNPDPTFQTRLSARWHPSTAEIVPKVRQYIVQNWPWSSEESKRRYLTGNAEDGVMYAFPGVKNDRIEAVTTWLALHFLIDDYILESVSDSAASGLDPGKKKEAIQRLFGIMRRLVRPNVNNPVEVMVDHVASSFLSCSSEDEVAQRHARQILESTIQFITAAENGDGKATAMGDLNSYLAYRMVEAGVFLSLDLAFWGGEIYIPSHISNDPQIRSFFKLVSDHLVLVNDIYSYKVEQDRSEGVGGAFNAVSVLMRSKHVDAQDAMGIIKTQLTTLEEATLEEAAVLRDRYAEKGEEEEVVDKMIQTILEMMAGNCEWSKFCGRYNSSPVSDEASVGTDRALEQGTTSLS</sequence>
<evidence type="ECO:0000256" key="4">
    <source>
        <dbReference type="ARBA" id="ARBA00022842"/>
    </source>
</evidence>
<keyword evidence="3 6" id="KW-0479">Metal-binding</keyword>
<evidence type="ECO:0000256" key="1">
    <source>
        <dbReference type="ARBA" id="ARBA00001946"/>
    </source>
</evidence>
<dbReference type="EC" id="4.2.3.-" evidence="6"/>
<dbReference type="SUPFAM" id="SSF48576">
    <property type="entry name" value="Terpenoid synthases"/>
    <property type="match status" value="1"/>
</dbReference>
<reference evidence="8" key="1">
    <citation type="submission" date="2018-11" db="EMBL/GenBank/DDBJ databases">
        <title>Ascomycete Aspergillus oryzae is an efficient expression host for production of basidiomycete terpenes using genomic DNA sequences.</title>
        <authorList>
            <person name="Nagamine S."/>
            <person name="Kozaki T."/>
            <person name="Liu C."/>
            <person name="Nishishita J."/>
            <person name="Sogahata K."/>
            <person name="Sato Y."/>
            <person name="Minami A."/>
            <person name="Ozaki T."/>
            <person name="Wu J."/>
            <person name="Kawagishi H."/>
            <person name="Schmidt-Dannert C."/>
            <person name="Maruyama J."/>
            <person name="Oikawa H."/>
        </authorList>
    </citation>
    <scope>NUCLEOTIDE SEQUENCE</scope>
    <source>
        <strain evidence="8">CpSTS14</strain>
    </source>
</reference>
<keyword evidence="4 6" id="KW-0460">Magnesium</keyword>
<evidence type="ECO:0000256" key="2">
    <source>
        <dbReference type="ARBA" id="ARBA00006333"/>
    </source>
</evidence>
<evidence type="ECO:0000256" key="3">
    <source>
        <dbReference type="ARBA" id="ARBA00022723"/>
    </source>
</evidence>
<dbReference type="PANTHER" id="PTHR35201:SF4">
    <property type="entry name" value="BETA-PINACENE SYNTHASE-RELATED"/>
    <property type="match status" value="1"/>
</dbReference>
<evidence type="ECO:0000256" key="6">
    <source>
        <dbReference type="RuleBase" id="RU366034"/>
    </source>
</evidence>
<evidence type="ECO:0000256" key="7">
    <source>
        <dbReference type="SAM" id="MobiDB-lite"/>
    </source>
</evidence>
<keyword evidence="5 6" id="KW-0456">Lyase</keyword>
<dbReference type="GO" id="GO:0046872">
    <property type="term" value="F:metal ion binding"/>
    <property type="evidence" value="ECO:0007669"/>
    <property type="project" value="UniProtKB-KW"/>
</dbReference>
<dbReference type="InterPro" id="IPR034686">
    <property type="entry name" value="Terpene_cyclase-like_2"/>
</dbReference>